<dbReference type="InterPro" id="IPR002018">
    <property type="entry name" value="CarbesteraseB"/>
</dbReference>
<accession>A0A914X4P8</accession>
<evidence type="ECO:0000313" key="3">
    <source>
        <dbReference type="WBParaSite" id="PSAMB.scaffold6477size9402.g28599.t1"/>
    </source>
</evidence>
<dbReference type="AlphaFoldDB" id="A0A914X4P8"/>
<name>A0A914X4P8_9BILA</name>
<dbReference type="Proteomes" id="UP000887566">
    <property type="component" value="Unplaced"/>
</dbReference>
<protein>
    <submittedName>
        <fullName evidence="3">Carboxylesterase type B domain-containing protein</fullName>
    </submittedName>
</protein>
<evidence type="ECO:0000313" key="2">
    <source>
        <dbReference type="Proteomes" id="UP000887566"/>
    </source>
</evidence>
<dbReference type="Gene3D" id="3.40.50.1820">
    <property type="entry name" value="alpha/beta hydrolase"/>
    <property type="match status" value="1"/>
</dbReference>
<reference evidence="3" key="1">
    <citation type="submission" date="2022-11" db="UniProtKB">
        <authorList>
            <consortium name="WormBaseParasite"/>
        </authorList>
    </citation>
    <scope>IDENTIFICATION</scope>
</reference>
<keyword evidence="2" id="KW-1185">Reference proteome</keyword>
<evidence type="ECO:0000259" key="1">
    <source>
        <dbReference type="Pfam" id="PF00135"/>
    </source>
</evidence>
<dbReference type="PANTHER" id="PTHR44590:SF3">
    <property type="entry name" value="CARBOXYLESTERASE TYPE B DOMAIN-CONTAINING PROTEIN"/>
    <property type="match status" value="1"/>
</dbReference>
<dbReference type="WBParaSite" id="PSAMB.scaffold6477size9402.g28599.t1">
    <property type="protein sequence ID" value="PSAMB.scaffold6477size9402.g28599.t1"/>
    <property type="gene ID" value="PSAMB.scaffold6477size9402.g28599"/>
</dbReference>
<dbReference type="Pfam" id="PF00135">
    <property type="entry name" value="COesterase"/>
    <property type="match status" value="1"/>
</dbReference>
<dbReference type="SUPFAM" id="SSF53474">
    <property type="entry name" value="alpha/beta-Hydrolases"/>
    <property type="match status" value="1"/>
</dbReference>
<proteinExistence type="predicted"/>
<feature type="domain" description="Carboxylesterase type B" evidence="1">
    <location>
        <begin position="3"/>
        <end position="123"/>
    </location>
</feature>
<sequence length="179" mass="19852">MMATGNEVYLYSFDYFNPKSFGLLSWKVPFKAATHCTELAYLFGVGIIFSFKFNELDNEMIDIMTKLWTNFAKHGNPNGNSIAGGTQTFNWEPISDDHCCRYLSIGSKPQMREDYANGNSQFWAEVASQAINVENDTEPAHDSMNALPTETSKQAPLFNGSTSTTPVPAGLVDVITPEN</sequence>
<dbReference type="PANTHER" id="PTHR44590">
    <property type="entry name" value="CARBOXYLIC ESTER HYDROLASE-RELATED"/>
    <property type="match status" value="1"/>
</dbReference>
<dbReference type="InterPro" id="IPR029058">
    <property type="entry name" value="AB_hydrolase_fold"/>
</dbReference>
<organism evidence="2 3">
    <name type="scientific">Plectus sambesii</name>
    <dbReference type="NCBI Taxonomy" id="2011161"/>
    <lineage>
        <taxon>Eukaryota</taxon>
        <taxon>Metazoa</taxon>
        <taxon>Ecdysozoa</taxon>
        <taxon>Nematoda</taxon>
        <taxon>Chromadorea</taxon>
        <taxon>Plectida</taxon>
        <taxon>Plectina</taxon>
        <taxon>Plectoidea</taxon>
        <taxon>Plectidae</taxon>
        <taxon>Plectus</taxon>
    </lineage>
</organism>